<name>A0ABU1N329_9CAUL</name>
<accession>A0ABU1N329</accession>
<evidence type="ECO:0000313" key="2">
    <source>
        <dbReference type="Proteomes" id="UP001262754"/>
    </source>
</evidence>
<comment type="caution">
    <text evidence="1">The sequence shown here is derived from an EMBL/GenBank/DDBJ whole genome shotgun (WGS) entry which is preliminary data.</text>
</comment>
<organism evidence="1 2">
    <name type="scientific">Caulobacter rhizosphaerae</name>
    <dbReference type="NCBI Taxonomy" id="2010972"/>
    <lineage>
        <taxon>Bacteria</taxon>
        <taxon>Pseudomonadati</taxon>
        <taxon>Pseudomonadota</taxon>
        <taxon>Alphaproteobacteria</taxon>
        <taxon>Caulobacterales</taxon>
        <taxon>Caulobacteraceae</taxon>
        <taxon>Caulobacter</taxon>
    </lineage>
</organism>
<evidence type="ECO:0008006" key="3">
    <source>
        <dbReference type="Google" id="ProtNLM"/>
    </source>
</evidence>
<dbReference type="Proteomes" id="UP001262754">
    <property type="component" value="Unassembled WGS sequence"/>
</dbReference>
<gene>
    <name evidence="1" type="ORF">J2800_003608</name>
</gene>
<proteinExistence type="predicted"/>
<dbReference type="RefSeq" id="WP_056750368.1">
    <property type="nucleotide sequence ID" value="NZ_BMLD01000002.1"/>
</dbReference>
<keyword evidence="2" id="KW-1185">Reference proteome</keyword>
<dbReference type="Pfam" id="PF22011">
    <property type="entry name" value="DUF6931"/>
    <property type="match status" value="1"/>
</dbReference>
<dbReference type="InterPro" id="IPR053855">
    <property type="entry name" value="DUF6931"/>
</dbReference>
<reference evidence="1 2" key="1">
    <citation type="submission" date="2023-07" db="EMBL/GenBank/DDBJ databases">
        <title>Sorghum-associated microbial communities from plants grown in Nebraska, USA.</title>
        <authorList>
            <person name="Schachtman D."/>
        </authorList>
    </citation>
    <scope>NUCLEOTIDE SEQUENCE [LARGE SCALE GENOMIC DNA]</scope>
    <source>
        <strain evidence="1 2">DS2154</strain>
    </source>
</reference>
<protein>
    <recommendedName>
        <fullName evidence="3">HEAT repeat protein</fullName>
    </recommendedName>
</protein>
<evidence type="ECO:0000313" key="1">
    <source>
        <dbReference type="EMBL" id="MDR6532848.1"/>
    </source>
</evidence>
<sequence length="184" mass="19591">MRRWKQVKWAEAGQVSAILGWPKSNHDADPPETVFDRLIEEGREDDAALFLGQALPRFEAVAWAARAVQELSLTPSAQDAEALKATLLWLQDPSDGRRRAAFAIAEQSRGASPQRQCALAVFFSGGSIAPVDVEPVLPPKDTVGAFAAGAVLTAATQSGRHLESLRSALALGDAIASGRETAHP</sequence>
<dbReference type="EMBL" id="JAVDRL010000010">
    <property type="protein sequence ID" value="MDR6532848.1"/>
    <property type="molecule type" value="Genomic_DNA"/>
</dbReference>